<dbReference type="EMBL" id="FLUQ01000001">
    <property type="protein sequence ID" value="SBW01251.1"/>
    <property type="molecule type" value="Genomic_DNA"/>
</dbReference>
<dbReference type="InterPro" id="IPR046357">
    <property type="entry name" value="PPIase_dom_sf"/>
</dbReference>
<accession>A0A212JPC1</accession>
<keyword evidence="4" id="KW-0963">Cytoplasm</keyword>
<evidence type="ECO:0000256" key="6">
    <source>
        <dbReference type="ARBA" id="ARBA00023186"/>
    </source>
</evidence>
<comment type="catalytic activity">
    <reaction evidence="1 9 10">
        <text>[protein]-peptidylproline (omega=180) = [protein]-peptidylproline (omega=0)</text>
        <dbReference type="Rhea" id="RHEA:16237"/>
        <dbReference type="Rhea" id="RHEA-COMP:10747"/>
        <dbReference type="Rhea" id="RHEA-COMP:10748"/>
        <dbReference type="ChEBI" id="CHEBI:83833"/>
        <dbReference type="ChEBI" id="CHEBI:83834"/>
        <dbReference type="EC" id="5.2.1.8"/>
    </reaction>
</comment>
<evidence type="ECO:0000256" key="2">
    <source>
        <dbReference type="ARBA" id="ARBA00004496"/>
    </source>
</evidence>
<keyword evidence="5 9" id="KW-0697">Rotamase</keyword>
<evidence type="ECO:0000256" key="4">
    <source>
        <dbReference type="ARBA" id="ARBA00022490"/>
    </source>
</evidence>
<protein>
    <recommendedName>
        <fullName evidence="10">Peptidyl-prolyl cis-trans isomerase</fullName>
        <ecNumber evidence="10">5.2.1.8</ecNumber>
    </recommendedName>
</protein>
<evidence type="ECO:0000256" key="3">
    <source>
        <dbReference type="ARBA" id="ARBA00006577"/>
    </source>
</evidence>
<name>A0A212JPC1_9DELT</name>
<organism evidence="12">
    <name type="scientific">uncultured delta proteobacterium</name>
    <dbReference type="NCBI Taxonomy" id="34034"/>
    <lineage>
        <taxon>Bacteria</taxon>
        <taxon>Deltaproteobacteria</taxon>
        <taxon>environmental samples</taxon>
    </lineage>
</organism>
<dbReference type="GO" id="GO:0042026">
    <property type="term" value="P:protein refolding"/>
    <property type="evidence" value="ECO:0007669"/>
    <property type="project" value="UniProtKB-ARBA"/>
</dbReference>
<evidence type="ECO:0000256" key="7">
    <source>
        <dbReference type="ARBA" id="ARBA00023235"/>
    </source>
</evidence>
<keyword evidence="7 9" id="KW-0413">Isomerase</keyword>
<evidence type="ECO:0000256" key="9">
    <source>
        <dbReference type="PROSITE-ProRule" id="PRU00277"/>
    </source>
</evidence>
<dbReference type="InterPro" id="IPR001179">
    <property type="entry name" value="PPIase_FKBP_dom"/>
</dbReference>
<dbReference type="AlphaFoldDB" id="A0A212JPC1"/>
<dbReference type="PANTHER" id="PTHR47861:SF3">
    <property type="entry name" value="FKBP-TYPE PEPTIDYL-PROLYL CIS-TRANS ISOMERASE SLYD"/>
    <property type="match status" value="1"/>
</dbReference>
<sequence>MPAKNGDTILVHYTGTLSDGTMFDSSRDGDPLESVLGQNMLIPGFENAILGMKEGDTKTVTIPPDQAYGDRAEELILSLPASEVPGHMKPEVGMLVQLAMDNGEEFEAVITEIGEEEITLDANHPLAGEALTFELELVGIKK</sequence>
<dbReference type="Gene3D" id="3.10.50.40">
    <property type="match status" value="1"/>
</dbReference>
<dbReference type="SUPFAM" id="SSF54534">
    <property type="entry name" value="FKBP-like"/>
    <property type="match status" value="1"/>
</dbReference>
<evidence type="ECO:0000256" key="10">
    <source>
        <dbReference type="RuleBase" id="RU003915"/>
    </source>
</evidence>
<proteinExistence type="inferred from homology"/>
<evidence type="ECO:0000256" key="1">
    <source>
        <dbReference type="ARBA" id="ARBA00000971"/>
    </source>
</evidence>
<comment type="similarity">
    <text evidence="3 10">Belongs to the FKBP-type PPIase family.</text>
</comment>
<dbReference type="Pfam" id="PF00254">
    <property type="entry name" value="FKBP_C"/>
    <property type="match status" value="1"/>
</dbReference>
<feature type="domain" description="PPIase FKBP-type" evidence="11">
    <location>
        <begin position="6"/>
        <end position="104"/>
    </location>
</feature>
<dbReference type="GO" id="GO:0005737">
    <property type="term" value="C:cytoplasm"/>
    <property type="evidence" value="ECO:0007669"/>
    <property type="project" value="UniProtKB-SubCell"/>
</dbReference>
<comment type="subcellular location">
    <subcellularLocation>
        <location evidence="2">Cytoplasm</location>
    </subcellularLocation>
</comment>
<dbReference type="PROSITE" id="PS50059">
    <property type="entry name" value="FKBP_PPIASE"/>
    <property type="match status" value="1"/>
</dbReference>
<evidence type="ECO:0000256" key="5">
    <source>
        <dbReference type="ARBA" id="ARBA00023110"/>
    </source>
</evidence>
<evidence type="ECO:0000313" key="12">
    <source>
        <dbReference type="EMBL" id="SBW01251.1"/>
    </source>
</evidence>
<reference evidence="12" key="1">
    <citation type="submission" date="2016-04" db="EMBL/GenBank/DDBJ databases">
        <authorList>
            <person name="Evans L.H."/>
            <person name="Alamgir A."/>
            <person name="Owens N."/>
            <person name="Weber N.D."/>
            <person name="Virtaneva K."/>
            <person name="Barbian K."/>
            <person name="Babar A."/>
            <person name="Rosenke K."/>
        </authorList>
    </citation>
    <scope>NUCLEOTIDE SEQUENCE</scope>
    <source>
        <strain evidence="12">86</strain>
    </source>
</reference>
<keyword evidence="6" id="KW-0143">Chaperone</keyword>
<dbReference type="GO" id="GO:0003755">
    <property type="term" value="F:peptidyl-prolyl cis-trans isomerase activity"/>
    <property type="evidence" value="ECO:0007669"/>
    <property type="project" value="UniProtKB-UniRule"/>
</dbReference>
<comment type="function">
    <text evidence="8">Also involved in hydrogenase metallocenter assembly, probably by participating in the nickel insertion step. This function in hydrogenase biosynthesis requires chaperone activity and the presence of the metal-binding domain, but not PPIase activity.</text>
</comment>
<gene>
    <name evidence="12" type="ORF">KL86DPRO_11925</name>
</gene>
<dbReference type="EC" id="5.2.1.8" evidence="10"/>
<evidence type="ECO:0000259" key="11">
    <source>
        <dbReference type="PROSITE" id="PS50059"/>
    </source>
</evidence>
<evidence type="ECO:0000256" key="8">
    <source>
        <dbReference type="ARBA" id="ARBA00037071"/>
    </source>
</evidence>
<dbReference type="PANTHER" id="PTHR47861">
    <property type="entry name" value="FKBP-TYPE PEPTIDYL-PROLYL CIS-TRANS ISOMERASE SLYD"/>
    <property type="match status" value="1"/>
</dbReference>